<evidence type="ECO:0000313" key="9">
    <source>
        <dbReference type="EMBL" id="KYO18374.1"/>
    </source>
</evidence>
<keyword evidence="10" id="KW-1185">Reference proteome</keyword>
<feature type="domain" description="DDE Tnp4" evidence="8">
    <location>
        <begin position="82"/>
        <end position="229"/>
    </location>
</feature>
<evidence type="ECO:0000256" key="3">
    <source>
        <dbReference type="ARBA" id="ARBA00006958"/>
    </source>
</evidence>
<organism evidence="9 10">
    <name type="scientific">Alligator mississippiensis</name>
    <name type="common">American alligator</name>
    <dbReference type="NCBI Taxonomy" id="8496"/>
    <lineage>
        <taxon>Eukaryota</taxon>
        <taxon>Metazoa</taxon>
        <taxon>Chordata</taxon>
        <taxon>Craniata</taxon>
        <taxon>Vertebrata</taxon>
        <taxon>Euteleostomi</taxon>
        <taxon>Archelosauria</taxon>
        <taxon>Archosauria</taxon>
        <taxon>Crocodylia</taxon>
        <taxon>Alligatoridae</taxon>
        <taxon>Alligatorinae</taxon>
        <taxon>Alligator</taxon>
    </lineage>
</organism>
<dbReference type="PROSITE" id="PS51257">
    <property type="entry name" value="PROKAR_LIPOPROTEIN"/>
    <property type="match status" value="1"/>
</dbReference>
<dbReference type="AlphaFoldDB" id="A0A151M1I1"/>
<name>A0A151M1I1_ALLMI</name>
<dbReference type="STRING" id="8496.A0A151M1I1"/>
<comment type="caution">
    <text evidence="9">The sequence shown here is derived from an EMBL/GenBank/DDBJ whole genome shotgun (WGS) entry which is preliminary data.</text>
</comment>
<keyword evidence="4" id="KW-0540">Nuclease</keyword>
<evidence type="ECO:0000256" key="2">
    <source>
        <dbReference type="ARBA" id="ARBA00004123"/>
    </source>
</evidence>
<dbReference type="PANTHER" id="PTHR22930">
    <property type="match status" value="1"/>
</dbReference>
<dbReference type="InterPro" id="IPR045249">
    <property type="entry name" value="HARBI1-like"/>
</dbReference>
<accession>A0A151M1I1</accession>
<dbReference type="InterPro" id="IPR027806">
    <property type="entry name" value="HARBI1_dom"/>
</dbReference>
<evidence type="ECO:0000256" key="7">
    <source>
        <dbReference type="ARBA" id="ARBA00023242"/>
    </source>
</evidence>
<evidence type="ECO:0000256" key="4">
    <source>
        <dbReference type="ARBA" id="ARBA00022722"/>
    </source>
</evidence>
<keyword evidence="7" id="KW-0539">Nucleus</keyword>
<protein>
    <recommendedName>
        <fullName evidence="8">DDE Tnp4 domain-containing protein</fullName>
    </recommendedName>
</protein>
<evidence type="ECO:0000256" key="6">
    <source>
        <dbReference type="ARBA" id="ARBA00022801"/>
    </source>
</evidence>
<reference evidence="9 10" key="1">
    <citation type="journal article" date="2012" name="Genome Biol.">
        <title>Sequencing three crocodilian genomes to illuminate the evolution of archosaurs and amniotes.</title>
        <authorList>
            <person name="St John J.A."/>
            <person name="Braun E.L."/>
            <person name="Isberg S.R."/>
            <person name="Miles L.G."/>
            <person name="Chong A.Y."/>
            <person name="Gongora J."/>
            <person name="Dalzell P."/>
            <person name="Moran C."/>
            <person name="Bed'hom B."/>
            <person name="Abzhanov A."/>
            <person name="Burgess S.C."/>
            <person name="Cooksey A.M."/>
            <person name="Castoe T.A."/>
            <person name="Crawford N.G."/>
            <person name="Densmore L.D."/>
            <person name="Drew J.C."/>
            <person name="Edwards S.V."/>
            <person name="Faircloth B.C."/>
            <person name="Fujita M.K."/>
            <person name="Greenwold M.J."/>
            <person name="Hoffmann F.G."/>
            <person name="Howard J.M."/>
            <person name="Iguchi T."/>
            <person name="Janes D.E."/>
            <person name="Khan S.Y."/>
            <person name="Kohno S."/>
            <person name="de Koning A.J."/>
            <person name="Lance S.L."/>
            <person name="McCarthy F.M."/>
            <person name="McCormack J.E."/>
            <person name="Merchant M.E."/>
            <person name="Peterson D.G."/>
            <person name="Pollock D.D."/>
            <person name="Pourmand N."/>
            <person name="Raney B.J."/>
            <person name="Roessler K.A."/>
            <person name="Sanford J.R."/>
            <person name="Sawyer R.H."/>
            <person name="Schmidt C.J."/>
            <person name="Triplett E.W."/>
            <person name="Tuberville T.D."/>
            <person name="Venegas-Anaya M."/>
            <person name="Howard J.T."/>
            <person name="Jarvis E.D."/>
            <person name="Guillette L.J.Jr."/>
            <person name="Glenn T.C."/>
            <person name="Green R.E."/>
            <person name="Ray D.A."/>
        </authorList>
    </citation>
    <scope>NUCLEOTIDE SEQUENCE [LARGE SCALE GENOMIC DNA]</scope>
    <source>
        <strain evidence="9">KSC_2009_1</strain>
    </source>
</reference>
<dbReference type="GO" id="GO:0005634">
    <property type="term" value="C:nucleus"/>
    <property type="evidence" value="ECO:0007669"/>
    <property type="project" value="UniProtKB-SubCell"/>
</dbReference>
<dbReference type="GO" id="GO:0016787">
    <property type="term" value="F:hydrolase activity"/>
    <property type="evidence" value="ECO:0007669"/>
    <property type="project" value="UniProtKB-KW"/>
</dbReference>
<dbReference type="EMBL" id="AKHW03006817">
    <property type="protein sequence ID" value="KYO18374.1"/>
    <property type="molecule type" value="Genomic_DNA"/>
</dbReference>
<dbReference type="Proteomes" id="UP000050525">
    <property type="component" value="Unassembled WGS sequence"/>
</dbReference>
<gene>
    <name evidence="9" type="ORF">Y1Q_0008499</name>
</gene>
<evidence type="ECO:0000313" key="10">
    <source>
        <dbReference type="Proteomes" id="UP000050525"/>
    </source>
</evidence>
<keyword evidence="6" id="KW-0378">Hydrolase</keyword>
<dbReference type="GO" id="GO:0004518">
    <property type="term" value="F:nuclease activity"/>
    <property type="evidence" value="ECO:0007669"/>
    <property type="project" value="UniProtKB-KW"/>
</dbReference>
<dbReference type="Pfam" id="PF13359">
    <property type="entry name" value="DDE_Tnp_4"/>
    <property type="match status" value="1"/>
</dbReference>
<evidence type="ECO:0000259" key="8">
    <source>
        <dbReference type="Pfam" id="PF13359"/>
    </source>
</evidence>
<proteinExistence type="inferred from homology"/>
<evidence type="ECO:0000256" key="1">
    <source>
        <dbReference type="ARBA" id="ARBA00001968"/>
    </source>
</evidence>
<evidence type="ECO:0000256" key="5">
    <source>
        <dbReference type="ARBA" id="ARBA00022723"/>
    </source>
</evidence>
<sequence>MAIMKQASSSSLCSTANQFGVAACMVGLANHGVCQLLKEIASNKIIHLVNPQHVIDGFNDKGFLNCMTALAFQCCALWGGEGFYKQKGYASVILQAMVDHWGWFMNIYTGWVSSSHNACMFRNSPLPGLVEEGRYASGMEETVIHGVAVPPIILVDAAYSLKPWLMKLYEGNITNLQKVVFNYRLGSCRMAVECMFGRLKGRWRVLMCRLEMESENITAFVVAAYRLHNICESCGEVFKESWEEA</sequence>
<keyword evidence="5" id="KW-0479">Metal-binding</keyword>
<comment type="subcellular location">
    <subcellularLocation>
        <location evidence="2">Nucleus</location>
    </subcellularLocation>
</comment>
<comment type="similarity">
    <text evidence="3">Belongs to the HARBI1 family.</text>
</comment>
<comment type="cofactor">
    <cofactor evidence="1">
        <name>a divalent metal cation</name>
        <dbReference type="ChEBI" id="CHEBI:60240"/>
    </cofactor>
</comment>
<dbReference type="PANTHER" id="PTHR22930:SF206">
    <property type="entry name" value="NUCLEASE HARBI1"/>
    <property type="match status" value="1"/>
</dbReference>
<dbReference type="GO" id="GO:0046872">
    <property type="term" value="F:metal ion binding"/>
    <property type="evidence" value="ECO:0007669"/>
    <property type="project" value="UniProtKB-KW"/>
</dbReference>